<evidence type="ECO:0008006" key="3">
    <source>
        <dbReference type="Google" id="ProtNLM"/>
    </source>
</evidence>
<accession>H8Z744</accession>
<dbReference type="SUPFAM" id="SSF48452">
    <property type="entry name" value="TPR-like"/>
    <property type="match status" value="1"/>
</dbReference>
<sequence>MDLLDFTGQEMYFDAPLPAEVDALIQDAASDYGSEGGASAELALLRAYFLAPEQLSVLVALYRYYYYQHRLEDALIVAERALALSARDLGLDGGWRELDEARLHELSQHAMPLTRFLLLALKGAGYLELRLERATEALERLETLARLDTEGRLGIDSLLRLARSLVTEQQIQGAGDNLHVLRRR</sequence>
<gene>
    <name evidence="1" type="ORF">Thi970DRAFT_04509</name>
</gene>
<reference evidence="1 2" key="2">
    <citation type="submission" date="2011-11" db="EMBL/GenBank/DDBJ databases">
        <authorList>
            <consortium name="US DOE Joint Genome Institute"/>
            <person name="Lucas S."/>
            <person name="Han J."/>
            <person name="Lapidus A."/>
            <person name="Cheng J.-F."/>
            <person name="Goodwin L."/>
            <person name="Pitluck S."/>
            <person name="Peters L."/>
            <person name="Ovchinnikova G."/>
            <person name="Zhang X."/>
            <person name="Detter J.C."/>
            <person name="Han C."/>
            <person name="Tapia R."/>
            <person name="Land M."/>
            <person name="Hauser L."/>
            <person name="Kyrpides N."/>
            <person name="Ivanova N."/>
            <person name="Pagani I."/>
            <person name="Vogl K."/>
            <person name="Liu Z."/>
            <person name="Overmann J."/>
            <person name="Frigaard N.-U."/>
            <person name="Bryant D."/>
            <person name="Woyke T."/>
        </authorList>
    </citation>
    <scope>NUCLEOTIDE SEQUENCE [LARGE SCALE GENOMIC DNA]</scope>
    <source>
        <strain evidence="1 2">970</strain>
    </source>
</reference>
<dbReference type="HOGENOM" id="CLU_114962_0_0_6"/>
<reference evidence="2" key="1">
    <citation type="submission" date="2011-06" db="EMBL/GenBank/DDBJ databases">
        <authorList>
            <consortium name="US DOE Joint Genome Institute (JGI-PGF)"/>
            <person name="Lucas S."/>
            <person name="Han J."/>
            <person name="Lapidus A."/>
            <person name="Cheng J.-F."/>
            <person name="Goodwin L."/>
            <person name="Pitluck S."/>
            <person name="Peters L."/>
            <person name="Land M.L."/>
            <person name="Hauser L."/>
            <person name="Vogl K."/>
            <person name="Liu Z."/>
            <person name="Overmann J."/>
            <person name="Frigaard N.-U."/>
            <person name="Bryant D.A."/>
            <person name="Woyke T.J."/>
        </authorList>
    </citation>
    <scope>NUCLEOTIDE SEQUENCE [LARGE SCALE GENOMIC DNA]</scope>
    <source>
        <strain evidence="2">970</strain>
    </source>
</reference>
<dbReference type="RefSeq" id="WP_009151246.1">
    <property type="nucleotide sequence ID" value="NZ_CP121471.1"/>
</dbReference>
<dbReference type="Proteomes" id="UP000002964">
    <property type="component" value="Unassembled WGS sequence"/>
</dbReference>
<evidence type="ECO:0000313" key="1">
    <source>
        <dbReference type="EMBL" id="EIC20843.1"/>
    </source>
</evidence>
<organism evidence="1 2">
    <name type="scientific">Thiorhodovibrio frisius</name>
    <dbReference type="NCBI Taxonomy" id="631362"/>
    <lineage>
        <taxon>Bacteria</taxon>
        <taxon>Pseudomonadati</taxon>
        <taxon>Pseudomonadota</taxon>
        <taxon>Gammaproteobacteria</taxon>
        <taxon>Chromatiales</taxon>
        <taxon>Chromatiaceae</taxon>
        <taxon>Thiorhodovibrio</taxon>
    </lineage>
</organism>
<dbReference type="AlphaFoldDB" id="H8Z744"/>
<evidence type="ECO:0000313" key="2">
    <source>
        <dbReference type="Proteomes" id="UP000002964"/>
    </source>
</evidence>
<dbReference type="EMBL" id="JH603170">
    <property type="protein sequence ID" value="EIC20843.1"/>
    <property type="molecule type" value="Genomic_DNA"/>
</dbReference>
<proteinExistence type="predicted"/>
<dbReference type="eggNOG" id="COG0457">
    <property type="taxonomic scope" value="Bacteria"/>
</dbReference>
<dbReference type="STRING" id="631362.Thi970DRAFT_04509"/>
<name>H8Z744_9GAMM</name>
<dbReference type="InterPro" id="IPR011990">
    <property type="entry name" value="TPR-like_helical_dom_sf"/>
</dbReference>
<keyword evidence="2" id="KW-1185">Reference proteome</keyword>
<dbReference type="OrthoDB" id="9812003at2"/>
<protein>
    <recommendedName>
        <fullName evidence="3">Tetratricopeptide repeat protein</fullName>
    </recommendedName>
</protein>